<dbReference type="OrthoDB" id="2159786at2759"/>
<dbReference type="STRING" id="933084.A0A067QBG9"/>
<dbReference type="FunCoup" id="A0A067QBG9">
    <property type="interactions" value="42"/>
</dbReference>
<dbReference type="Proteomes" id="UP000027265">
    <property type="component" value="Unassembled WGS sequence"/>
</dbReference>
<dbReference type="HOGENOM" id="CLU_081658_0_0_1"/>
<dbReference type="GO" id="GO:0001164">
    <property type="term" value="F:RNA polymerase I core promoter sequence-specific DNA binding"/>
    <property type="evidence" value="ECO:0007669"/>
    <property type="project" value="InterPro"/>
</dbReference>
<sequence>MSSQTFLFASLDSKSPTTARKVHIRRLYDLMQLCLQRNDLPRARKAWCILARCKEIDWRTMWKTGIQVLGDDCLTSPEDNSSRLEFLRSMRLQFPEQQEAILREFALRLIATEKYREALDELELYLHVIPYRDNPVLNVYAGLLALHLSQTPDDQRAATQDDGSCPLLRNAQAHLEKARTLDPENEVAKAFLTQISVMQDPSYGFKIGDRESDEERMEVEEHEQRQRSKRVKT</sequence>
<dbReference type="InParanoid" id="A0A067QBG9"/>
<feature type="compositionally biased region" description="Acidic residues" evidence="1">
    <location>
        <begin position="211"/>
        <end position="221"/>
    </location>
</feature>
<dbReference type="InterPro" id="IPR007224">
    <property type="entry name" value="TIF_Rrn11"/>
</dbReference>
<dbReference type="AlphaFoldDB" id="A0A067QBG9"/>
<proteinExistence type="predicted"/>
<dbReference type="GO" id="GO:0070860">
    <property type="term" value="C:RNA polymerase I core factor complex"/>
    <property type="evidence" value="ECO:0007669"/>
    <property type="project" value="TreeGrafter"/>
</dbReference>
<dbReference type="PANTHER" id="PTHR28244">
    <property type="entry name" value="RNA POLYMERASE I-SPECIFIC TRANSCRIPTION INITIATION FACTOR RRN11"/>
    <property type="match status" value="1"/>
</dbReference>
<feature type="region of interest" description="Disordered" evidence="1">
    <location>
        <begin position="203"/>
        <end position="233"/>
    </location>
</feature>
<protein>
    <recommendedName>
        <fullName evidence="4">ER membrane protein complex subunit 2</fullName>
    </recommendedName>
</protein>
<name>A0A067QBG9_9AGAM</name>
<dbReference type="GO" id="GO:0001181">
    <property type="term" value="F:RNA polymerase I general transcription initiation factor activity"/>
    <property type="evidence" value="ECO:0007669"/>
    <property type="project" value="InterPro"/>
</dbReference>
<dbReference type="EMBL" id="KL197709">
    <property type="protein sequence ID" value="KDQ64329.1"/>
    <property type="molecule type" value="Genomic_DNA"/>
</dbReference>
<keyword evidence="3" id="KW-1185">Reference proteome</keyword>
<evidence type="ECO:0008006" key="4">
    <source>
        <dbReference type="Google" id="ProtNLM"/>
    </source>
</evidence>
<accession>A0A067QBG9</accession>
<evidence type="ECO:0000313" key="3">
    <source>
        <dbReference type="Proteomes" id="UP000027265"/>
    </source>
</evidence>
<organism evidence="2 3">
    <name type="scientific">Jaapia argillacea MUCL 33604</name>
    <dbReference type="NCBI Taxonomy" id="933084"/>
    <lineage>
        <taxon>Eukaryota</taxon>
        <taxon>Fungi</taxon>
        <taxon>Dikarya</taxon>
        <taxon>Basidiomycota</taxon>
        <taxon>Agaricomycotina</taxon>
        <taxon>Agaricomycetes</taxon>
        <taxon>Agaricomycetidae</taxon>
        <taxon>Jaapiales</taxon>
        <taxon>Jaapiaceae</taxon>
        <taxon>Jaapia</taxon>
    </lineage>
</organism>
<dbReference type="InterPro" id="IPR053029">
    <property type="entry name" value="RNA_pol_I-specific_init_factor"/>
</dbReference>
<gene>
    <name evidence="2" type="ORF">JAAARDRAFT_117685</name>
</gene>
<evidence type="ECO:0000313" key="2">
    <source>
        <dbReference type="EMBL" id="KDQ64329.1"/>
    </source>
</evidence>
<dbReference type="Pfam" id="PF04090">
    <property type="entry name" value="Rrn11"/>
    <property type="match status" value="1"/>
</dbReference>
<evidence type="ECO:0000256" key="1">
    <source>
        <dbReference type="SAM" id="MobiDB-lite"/>
    </source>
</evidence>
<dbReference type="GO" id="GO:0042790">
    <property type="term" value="P:nucleolar large rRNA transcription by RNA polymerase I"/>
    <property type="evidence" value="ECO:0007669"/>
    <property type="project" value="TreeGrafter"/>
</dbReference>
<dbReference type="PANTHER" id="PTHR28244:SF1">
    <property type="entry name" value="RNA POLYMERASE I-SPECIFIC TRANSCRIPTION INITIATION FACTOR RRN11"/>
    <property type="match status" value="1"/>
</dbReference>
<dbReference type="GO" id="GO:0017025">
    <property type="term" value="F:TBP-class protein binding"/>
    <property type="evidence" value="ECO:0007669"/>
    <property type="project" value="TreeGrafter"/>
</dbReference>
<reference evidence="3" key="1">
    <citation type="journal article" date="2014" name="Proc. Natl. Acad. Sci. U.S.A.">
        <title>Extensive sampling of basidiomycete genomes demonstrates inadequacy of the white-rot/brown-rot paradigm for wood decay fungi.</title>
        <authorList>
            <person name="Riley R."/>
            <person name="Salamov A.A."/>
            <person name="Brown D.W."/>
            <person name="Nagy L.G."/>
            <person name="Floudas D."/>
            <person name="Held B.W."/>
            <person name="Levasseur A."/>
            <person name="Lombard V."/>
            <person name="Morin E."/>
            <person name="Otillar R."/>
            <person name="Lindquist E.A."/>
            <person name="Sun H."/>
            <person name="LaButti K.M."/>
            <person name="Schmutz J."/>
            <person name="Jabbour D."/>
            <person name="Luo H."/>
            <person name="Baker S.E."/>
            <person name="Pisabarro A.G."/>
            <person name="Walton J.D."/>
            <person name="Blanchette R.A."/>
            <person name="Henrissat B."/>
            <person name="Martin F."/>
            <person name="Cullen D."/>
            <person name="Hibbett D.S."/>
            <person name="Grigoriev I.V."/>
        </authorList>
    </citation>
    <scope>NUCLEOTIDE SEQUENCE [LARGE SCALE GENOMIC DNA]</scope>
    <source>
        <strain evidence="3">MUCL 33604</strain>
    </source>
</reference>